<comment type="caution">
    <text evidence="1">The sequence shown here is derived from an EMBL/GenBank/DDBJ whole genome shotgun (WGS) entry which is preliminary data.</text>
</comment>
<gene>
    <name evidence="1" type="primary">ytxJ</name>
    <name evidence="1" type="ORF">HMPREF0769_11552</name>
</gene>
<dbReference type="Pfam" id="PF11009">
    <property type="entry name" value="BrxC"/>
    <property type="match status" value="1"/>
</dbReference>
<name>A0A0E1X7M9_STAAU</name>
<reference evidence="1 2" key="1">
    <citation type="submission" date="2010-05" db="EMBL/GenBank/DDBJ databases">
        <authorList>
            <person name="Muzny D."/>
            <person name="Qin X."/>
            <person name="Buhay C."/>
            <person name="Dugan-Rocha S."/>
            <person name="Ding Y."/>
            <person name="Chen G."/>
            <person name="Hawes A."/>
            <person name="Holder M."/>
            <person name="Jhangiani S."/>
            <person name="Johnson A."/>
            <person name="Khan Z."/>
            <person name="Li Z."/>
            <person name="Liu W."/>
            <person name="Liu X."/>
            <person name="Perez L."/>
            <person name="Shen H."/>
            <person name="Wang Q."/>
            <person name="Watt J."/>
            <person name="Xi L."/>
            <person name="Xin Y."/>
            <person name="Zhou J."/>
            <person name="Deng J."/>
            <person name="Jiang H."/>
            <person name="Liu Y."/>
            <person name="Qu J."/>
            <person name="Song X.-Z."/>
            <person name="Zhang L."/>
            <person name="Villasana D."/>
            <person name="Johnson A."/>
            <person name="Liu J."/>
            <person name="Liyanage D."/>
            <person name="Lorensuhewa L."/>
            <person name="Robinson T."/>
            <person name="Song A."/>
            <person name="Song B.-B."/>
            <person name="Dinh H."/>
            <person name="Thornton R."/>
            <person name="Coyle M."/>
            <person name="Francisco L."/>
            <person name="Jackson L."/>
            <person name="Javaid M."/>
            <person name="Korchina V."/>
            <person name="Kovar C."/>
            <person name="Mata R."/>
            <person name="Mathew T."/>
            <person name="Ngo R."/>
            <person name="Nguyen L."/>
            <person name="Nguyen N."/>
            <person name="Okwuonu G."/>
            <person name="Ongeri F."/>
            <person name="Pham C."/>
            <person name="Simmons D."/>
            <person name="Wilczek-Boney K."/>
            <person name="Hale W."/>
            <person name="Jakkamsetti A."/>
            <person name="Pham P."/>
            <person name="Ruth R."/>
            <person name="San Lucas F."/>
            <person name="Warren J."/>
            <person name="Zhang J."/>
            <person name="Zhao Z."/>
            <person name="Zhou C."/>
            <person name="Zhu D."/>
            <person name="Lee S."/>
            <person name="Bess C."/>
            <person name="Blankenburg K."/>
            <person name="Forbes L."/>
            <person name="Fu Q."/>
            <person name="Gubbala S."/>
            <person name="Hirani K."/>
            <person name="Jayaseelan J.C."/>
            <person name="Lara F."/>
            <person name="Munidasa M."/>
            <person name="Palculict T."/>
            <person name="Patil S."/>
            <person name="Pu L.-L."/>
            <person name="Saada N."/>
            <person name="Tang L."/>
            <person name="Weissenberger G."/>
            <person name="Zhu Y."/>
            <person name="Hemphill L."/>
            <person name="Shang Y."/>
            <person name="Youmans B."/>
            <person name="Ayvaz T."/>
            <person name="Ross M."/>
            <person name="Santibanez J."/>
            <person name="Aqrawi P."/>
            <person name="Gross S."/>
            <person name="Joshi V."/>
            <person name="Fowler G."/>
            <person name="Nazareth L."/>
            <person name="Reid J."/>
            <person name="Worley K."/>
            <person name="Petrosino J."/>
            <person name="Highlander S."/>
            <person name="Gibbs R."/>
        </authorList>
    </citation>
    <scope>NUCLEOTIDE SEQUENCE [LARGE SCALE GENOMIC DNA]</scope>
    <source>
        <strain evidence="1 2">MN8</strain>
    </source>
</reference>
<dbReference type="InterPro" id="IPR022551">
    <property type="entry name" value="BrxC"/>
</dbReference>
<sequence>MNRVAIKLSSIDQFEQVIEENKYVFVLKHSETCPISANAYDQFNKFLYERDMDGYYLIVQQERDLSDYIAKKTNVKHESPQAFYFVNGEMVWNRDHGDINVSSLAQAEE</sequence>
<organism evidence="1 2">
    <name type="scientific">Staphylococcus aureus subsp. aureus MN8</name>
    <dbReference type="NCBI Taxonomy" id="548470"/>
    <lineage>
        <taxon>Bacteria</taxon>
        <taxon>Bacillati</taxon>
        <taxon>Bacillota</taxon>
        <taxon>Bacilli</taxon>
        <taxon>Bacillales</taxon>
        <taxon>Staphylococcaceae</taxon>
        <taxon>Staphylococcus</taxon>
    </lineage>
</organism>
<proteinExistence type="predicted"/>
<dbReference type="SUPFAM" id="SSF52833">
    <property type="entry name" value="Thioredoxin-like"/>
    <property type="match status" value="1"/>
</dbReference>
<accession>A0A0E1X7M9</accession>
<protein>
    <submittedName>
        <fullName evidence="1">Bacillithiol system protein YtxJ</fullName>
    </submittedName>
</protein>
<dbReference type="InterPro" id="IPR036249">
    <property type="entry name" value="Thioredoxin-like_sf"/>
</dbReference>
<evidence type="ECO:0000313" key="1">
    <source>
        <dbReference type="EMBL" id="EFH95342.1"/>
    </source>
</evidence>
<dbReference type="EMBL" id="ACJA02000003">
    <property type="protein sequence ID" value="EFH95342.1"/>
    <property type="molecule type" value="Genomic_DNA"/>
</dbReference>
<evidence type="ECO:0000313" key="2">
    <source>
        <dbReference type="Proteomes" id="UP000003455"/>
    </source>
</evidence>
<dbReference type="NCBIfam" id="TIGR04019">
    <property type="entry name" value="B_thiol_YtxJ"/>
    <property type="match status" value="1"/>
</dbReference>
<dbReference type="Proteomes" id="UP000003455">
    <property type="component" value="Chromosome"/>
</dbReference>
<dbReference type="AlphaFoldDB" id="A0A0E1X7M9"/>
<dbReference type="HOGENOM" id="CLU_153787_1_1_9"/>
<dbReference type="Gene3D" id="3.40.30.10">
    <property type="entry name" value="Glutaredoxin"/>
    <property type="match status" value="1"/>
</dbReference>